<gene>
    <name evidence="5" type="ORF">F0P94_06570</name>
</gene>
<dbReference type="EMBL" id="VTWT01000003">
    <property type="protein sequence ID" value="KAA9340009.1"/>
    <property type="molecule type" value="Genomic_DNA"/>
</dbReference>
<feature type="region of interest" description="Disordered" evidence="2">
    <location>
        <begin position="24"/>
        <end position="45"/>
    </location>
</feature>
<dbReference type="PROSITE" id="PS51257">
    <property type="entry name" value="PROKAR_LIPOPROTEIN"/>
    <property type="match status" value="1"/>
</dbReference>
<protein>
    <recommendedName>
        <fullName evidence="4">SbsA Ig-like domain-containing protein</fullName>
    </recommendedName>
</protein>
<feature type="chain" id="PRO_5024890604" description="SbsA Ig-like domain-containing protein" evidence="3">
    <location>
        <begin position="25"/>
        <end position="534"/>
    </location>
</feature>
<dbReference type="GO" id="GO:0030246">
    <property type="term" value="F:carbohydrate binding"/>
    <property type="evidence" value="ECO:0007669"/>
    <property type="project" value="InterPro"/>
</dbReference>
<accession>A0A5N1J4K6</accession>
<dbReference type="AlphaFoldDB" id="A0A5N1J4K6"/>
<evidence type="ECO:0000256" key="1">
    <source>
        <dbReference type="ARBA" id="ARBA00022729"/>
    </source>
</evidence>
<feature type="signal peptide" evidence="3">
    <location>
        <begin position="1"/>
        <end position="24"/>
    </location>
</feature>
<feature type="domain" description="SbsA Ig-like" evidence="4">
    <location>
        <begin position="31"/>
        <end position="130"/>
    </location>
</feature>
<dbReference type="InterPro" id="IPR032812">
    <property type="entry name" value="SbsA_Ig"/>
</dbReference>
<proteinExistence type="predicted"/>
<dbReference type="Pfam" id="PF13205">
    <property type="entry name" value="Big_5"/>
    <property type="match status" value="1"/>
</dbReference>
<organism evidence="5 6">
    <name type="scientific">Adhaeribacter soli</name>
    <dbReference type="NCBI Taxonomy" id="2607655"/>
    <lineage>
        <taxon>Bacteria</taxon>
        <taxon>Pseudomonadati</taxon>
        <taxon>Bacteroidota</taxon>
        <taxon>Cytophagia</taxon>
        <taxon>Cytophagales</taxon>
        <taxon>Hymenobacteraceae</taxon>
        <taxon>Adhaeribacter</taxon>
    </lineage>
</organism>
<evidence type="ECO:0000313" key="5">
    <source>
        <dbReference type="EMBL" id="KAA9340009.1"/>
    </source>
</evidence>
<evidence type="ECO:0000256" key="3">
    <source>
        <dbReference type="SAM" id="SignalP"/>
    </source>
</evidence>
<feature type="compositionally biased region" description="Basic and acidic residues" evidence="2">
    <location>
        <begin position="28"/>
        <end position="37"/>
    </location>
</feature>
<evidence type="ECO:0000313" key="6">
    <source>
        <dbReference type="Proteomes" id="UP000326570"/>
    </source>
</evidence>
<evidence type="ECO:0000259" key="4">
    <source>
        <dbReference type="Pfam" id="PF13205"/>
    </source>
</evidence>
<name>A0A5N1J4K6_9BACT</name>
<keyword evidence="1 3" id="KW-0732">Signal</keyword>
<reference evidence="5 6" key="1">
    <citation type="submission" date="2019-09" db="EMBL/GenBank/DDBJ databases">
        <title>Genome sequence of Adhaeribacter sp. M2.</title>
        <authorList>
            <person name="Srinivasan S."/>
        </authorList>
    </citation>
    <scope>NUCLEOTIDE SEQUENCE [LARGE SCALE GENOMIC DNA]</scope>
    <source>
        <strain evidence="5 6">M2</strain>
    </source>
</reference>
<sequence length="534" mass="59844">MSVLNRFFAVASILTISGCAAVNAPEGGPRDETKPVLKETSPANGSTNFKGKTISLIFNEDVQPKDLNKELIISPNTGNTYTVRNDRKTINLIFDKDLEENTTYLLDFRQGIGDITEGNTAENVRISFSTGNFIDTAYVAGKVIDYITSAPENNITVGLYPESDTNNIRDHKPFYFTKTGADGSFALRNIKAGNYQIFALGDRNNNEFYDQEKEKIGYLAQSLQVQGRTDSVILKTIVMDFRKPFVVSVENNLDQNTLVYNEGISILKFQTLGAAPREEKLLVKPSEDGKRIVVYPQNGTLPQRLLALSTDSSNNAGVDTVKFALTGKKAIPEVLTFTSTRTDLPTNTRNEIELIFPVPITITGNQPFTIREDTVRSITPAYPKDYTLTENNTNLKLYYTTKAKKTVELIPDTTQFAAINGTHFRSQVLSFGINNKAATGGFSGSIKTNYKSYWLEVLNEKGKVIRRLTNPKTFRMENQHPGNYQLRVKIDENNDGKWQTGDKKLKTMPEKIYLYPKTISVRSNWEISDLMLVF</sequence>
<dbReference type="Proteomes" id="UP000326570">
    <property type="component" value="Unassembled WGS sequence"/>
</dbReference>
<keyword evidence="6" id="KW-1185">Reference proteome</keyword>
<dbReference type="InterPro" id="IPR013784">
    <property type="entry name" value="Carb-bd-like_fold"/>
</dbReference>
<dbReference type="RefSeq" id="WP_150903049.1">
    <property type="nucleotide sequence ID" value="NZ_VTWT01000003.1"/>
</dbReference>
<dbReference type="SUPFAM" id="SSF49452">
    <property type="entry name" value="Starch-binding domain-like"/>
    <property type="match status" value="1"/>
</dbReference>
<comment type="caution">
    <text evidence="5">The sequence shown here is derived from an EMBL/GenBank/DDBJ whole genome shotgun (WGS) entry which is preliminary data.</text>
</comment>
<evidence type="ECO:0000256" key="2">
    <source>
        <dbReference type="SAM" id="MobiDB-lite"/>
    </source>
</evidence>